<gene>
    <name evidence="2" type="ORF">IAA19_08325</name>
</gene>
<protein>
    <submittedName>
        <fullName evidence="2">Helix-turn-helix domain-containing protein</fullName>
    </submittedName>
</protein>
<organism evidence="2 3">
    <name type="scientific">Candidatus Olsenella pullistercoris</name>
    <dbReference type="NCBI Taxonomy" id="2838712"/>
    <lineage>
        <taxon>Bacteria</taxon>
        <taxon>Bacillati</taxon>
        <taxon>Actinomycetota</taxon>
        <taxon>Coriobacteriia</taxon>
        <taxon>Coriobacteriales</taxon>
        <taxon>Atopobiaceae</taxon>
        <taxon>Olsenella</taxon>
    </lineage>
</organism>
<dbReference type="InterPro" id="IPR010982">
    <property type="entry name" value="Lambda_DNA-bd_dom_sf"/>
</dbReference>
<sequence length="73" mass="8436">MGLREIRKARMAEAHRFSGREMVRAIGVSYPTYQKIERDPSRMTRAQAERAAALLGCEVEDVFYLPENVNQTY</sequence>
<dbReference type="Gene3D" id="1.10.260.40">
    <property type="entry name" value="lambda repressor-like DNA-binding domains"/>
    <property type="match status" value="1"/>
</dbReference>
<comment type="caution">
    <text evidence="2">The sequence shown here is derived from an EMBL/GenBank/DDBJ whole genome shotgun (WGS) entry which is preliminary data.</text>
</comment>
<dbReference type="CDD" id="cd00093">
    <property type="entry name" value="HTH_XRE"/>
    <property type="match status" value="1"/>
</dbReference>
<reference evidence="2" key="2">
    <citation type="submission" date="2021-04" db="EMBL/GenBank/DDBJ databases">
        <authorList>
            <person name="Gilroy R."/>
        </authorList>
    </citation>
    <scope>NUCLEOTIDE SEQUENCE</scope>
    <source>
        <strain evidence="2">ChiHjej12B11-14209</strain>
    </source>
</reference>
<accession>A0A9D2JEU6</accession>
<dbReference type="AlphaFoldDB" id="A0A9D2JEU6"/>
<evidence type="ECO:0000313" key="3">
    <source>
        <dbReference type="Proteomes" id="UP000824062"/>
    </source>
</evidence>
<dbReference type="GO" id="GO:0003677">
    <property type="term" value="F:DNA binding"/>
    <property type="evidence" value="ECO:0007669"/>
    <property type="project" value="InterPro"/>
</dbReference>
<dbReference type="SMART" id="SM00530">
    <property type="entry name" value="HTH_XRE"/>
    <property type="match status" value="1"/>
</dbReference>
<dbReference type="InterPro" id="IPR001387">
    <property type="entry name" value="Cro/C1-type_HTH"/>
</dbReference>
<proteinExistence type="predicted"/>
<reference evidence="2" key="1">
    <citation type="journal article" date="2021" name="PeerJ">
        <title>Extensive microbial diversity within the chicken gut microbiome revealed by metagenomics and culture.</title>
        <authorList>
            <person name="Gilroy R."/>
            <person name="Ravi A."/>
            <person name="Getino M."/>
            <person name="Pursley I."/>
            <person name="Horton D.L."/>
            <person name="Alikhan N.F."/>
            <person name="Baker D."/>
            <person name="Gharbi K."/>
            <person name="Hall N."/>
            <person name="Watson M."/>
            <person name="Adriaenssens E.M."/>
            <person name="Foster-Nyarko E."/>
            <person name="Jarju S."/>
            <person name="Secka A."/>
            <person name="Antonio M."/>
            <person name="Oren A."/>
            <person name="Chaudhuri R.R."/>
            <person name="La Ragione R."/>
            <person name="Hildebrand F."/>
            <person name="Pallen M.J."/>
        </authorList>
    </citation>
    <scope>NUCLEOTIDE SEQUENCE</scope>
    <source>
        <strain evidence="2">ChiHjej12B11-14209</strain>
    </source>
</reference>
<evidence type="ECO:0000259" key="1">
    <source>
        <dbReference type="PROSITE" id="PS50943"/>
    </source>
</evidence>
<dbReference type="EMBL" id="DXBM01000067">
    <property type="protein sequence ID" value="HIZ47003.1"/>
    <property type="molecule type" value="Genomic_DNA"/>
</dbReference>
<dbReference type="PROSITE" id="PS50943">
    <property type="entry name" value="HTH_CROC1"/>
    <property type="match status" value="1"/>
</dbReference>
<evidence type="ECO:0000313" key="2">
    <source>
        <dbReference type="EMBL" id="HIZ47003.1"/>
    </source>
</evidence>
<dbReference type="Pfam" id="PF13443">
    <property type="entry name" value="HTH_26"/>
    <property type="match status" value="1"/>
</dbReference>
<dbReference type="SUPFAM" id="SSF47413">
    <property type="entry name" value="lambda repressor-like DNA-binding domains"/>
    <property type="match status" value="1"/>
</dbReference>
<name>A0A9D2JEU6_9ACTN</name>
<dbReference type="Proteomes" id="UP000824062">
    <property type="component" value="Unassembled WGS sequence"/>
</dbReference>
<feature type="domain" description="HTH cro/C1-type" evidence="1">
    <location>
        <begin position="3"/>
        <end position="62"/>
    </location>
</feature>